<keyword evidence="7 13" id="KW-0479">Metal-binding</keyword>
<keyword evidence="9 14" id="KW-0560">Oxidoreductase</keyword>
<gene>
    <name evidence="16" type="ORF">GSI_12569</name>
</gene>
<keyword evidence="17" id="KW-1185">Reference proteome</keyword>
<sequence>MDLVSLVTSHLTPQILLVVFLCTLVLAYLRSRVEWSARSRGSPLPPGPRPLPFVGNMFNWPKSDQPAGLRDLSIKYGDVLYLNVLGKHMIVLGSSSAILELLDKRSANTSSREQDNVLGSLLALDFNFSGMAYGTWWRRHRRAFWQEFHPAAVSAYLPAQRQGARRFLNKLLTSPSKLREHVRFTFTAAILKVLFDVDVADDGDELVEVVEAAMEWHDEVYVVGAGHSILRVFPILRYIPPWFPGATIQRRAAYWRSTVIRLKEEPFRRFKAGSFTRTMGNSGGCAVGRMISRMVRDTEKASAKEEEEIIRNVATVAIEDANAKTDLSQMFSTVQSVFIAMYLHPDVQRRAQAELDAVVGPNRLPDFRDRDRLVYVNALIREALWWQNVLPFAIPHCTVEDDEFREYFVPAGTNIFPNVWACMHDPEVYEDPDVFRPERFIRDGRLDFSTAPDPTKLIFGFGRRICPGRYFAENGLFINIASALHVFDITPPVDEKGRVISIVPQMIGGLLRYVKEVVIPQTVGAPLNLDLHARRL</sequence>
<protein>
    <submittedName>
        <fullName evidence="16">Cytochrome P450</fullName>
    </submittedName>
</protein>
<dbReference type="InterPro" id="IPR017972">
    <property type="entry name" value="Cyt_P450_CS"/>
</dbReference>
<dbReference type="Gene3D" id="1.10.630.10">
    <property type="entry name" value="Cytochrome P450"/>
    <property type="match status" value="1"/>
</dbReference>
<comment type="pathway">
    <text evidence="3">Secondary metabolite biosynthesis.</text>
</comment>
<dbReference type="CDD" id="cd11065">
    <property type="entry name" value="CYP64-like"/>
    <property type="match status" value="1"/>
</dbReference>
<dbReference type="InterPro" id="IPR050364">
    <property type="entry name" value="Cytochrome_P450_fung"/>
</dbReference>
<dbReference type="AlphaFoldDB" id="A0A2G8RT41"/>
<reference evidence="16 17" key="1">
    <citation type="journal article" date="2015" name="Sci. Rep.">
        <title>Chromosome-level genome map provides insights into diverse defense mechanisms in the medicinal fungus Ganoderma sinense.</title>
        <authorList>
            <person name="Zhu Y."/>
            <person name="Xu J."/>
            <person name="Sun C."/>
            <person name="Zhou S."/>
            <person name="Xu H."/>
            <person name="Nelson D.R."/>
            <person name="Qian J."/>
            <person name="Song J."/>
            <person name="Luo H."/>
            <person name="Xiang L."/>
            <person name="Li Y."/>
            <person name="Xu Z."/>
            <person name="Ji A."/>
            <person name="Wang L."/>
            <person name="Lu S."/>
            <person name="Hayward A."/>
            <person name="Sun W."/>
            <person name="Li X."/>
            <person name="Schwartz D.C."/>
            <person name="Wang Y."/>
            <person name="Chen S."/>
        </authorList>
    </citation>
    <scope>NUCLEOTIDE SEQUENCE [LARGE SCALE GENOMIC DNA]</scope>
    <source>
        <strain evidence="16 17">ZZ0214-1</strain>
    </source>
</reference>
<evidence type="ECO:0000256" key="15">
    <source>
        <dbReference type="SAM" id="Phobius"/>
    </source>
</evidence>
<keyword evidence="10 13" id="KW-0408">Iron</keyword>
<dbReference type="InterPro" id="IPR002401">
    <property type="entry name" value="Cyt_P450_E_grp-I"/>
</dbReference>
<dbReference type="InterPro" id="IPR001128">
    <property type="entry name" value="Cyt_P450"/>
</dbReference>
<keyword evidence="5 13" id="KW-0349">Heme</keyword>
<comment type="cofactor">
    <cofactor evidence="1 13">
        <name>heme</name>
        <dbReference type="ChEBI" id="CHEBI:30413"/>
    </cofactor>
</comment>
<proteinExistence type="inferred from homology"/>
<evidence type="ECO:0000256" key="11">
    <source>
        <dbReference type="ARBA" id="ARBA00023033"/>
    </source>
</evidence>
<comment type="caution">
    <text evidence="16">The sequence shown here is derived from an EMBL/GenBank/DDBJ whole genome shotgun (WGS) entry which is preliminary data.</text>
</comment>
<dbReference type="EMBL" id="AYKW01000056">
    <property type="protein sequence ID" value="PIL24685.1"/>
    <property type="molecule type" value="Genomic_DNA"/>
</dbReference>
<dbReference type="GO" id="GO:0005506">
    <property type="term" value="F:iron ion binding"/>
    <property type="evidence" value="ECO:0007669"/>
    <property type="project" value="InterPro"/>
</dbReference>
<evidence type="ECO:0000256" key="7">
    <source>
        <dbReference type="ARBA" id="ARBA00022723"/>
    </source>
</evidence>
<dbReference type="SUPFAM" id="SSF48264">
    <property type="entry name" value="Cytochrome P450"/>
    <property type="match status" value="1"/>
</dbReference>
<evidence type="ECO:0000256" key="6">
    <source>
        <dbReference type="ARBA" id="ARBA00022692"/>
    </source>
</evidence>
<keyword evidence="6 15" id="KW-0812">Transmembrane</keyword>
<evidence type="ECO:0000256" key="8">
    <source>
        <dbReference type="ARBA" id="ARBA00022989"/>
    </source>
</evidence>
<name>A0A2G8RT41_9APHY</name>
<dbReference type="GO" id="GO:0016020">
    <property type="term" value="C:membrane"/>
    <property type="evidence" value="ECO:0007669"/>
    <property type="project" value="UniProtKB-SubCell"/>
</dbReference>
<evidence type="ECO:0000256" key="9">
    <source>
        <dbReference type="ARBA" id="ARBA00023002"/>
    </source>
</evidence>
<dbReference type="Proteomes" id="UP000230002">
    <property type="component" value="Unassembled WGS sequence"/>
</dbReference>
<evidence type="ECO:0000256" key="2">
    <source>
        <dbReference type="ARBA" id="ARBA00004167"/>
    </source>
</evidence>
<evidence type="ECO:0000256" key="1">
    <source>
        <dbReference type="ARBA" id="ARBA00001971"/>
    </source>
</evidence>
<evidence type="ECO:0000256" key="10">
    <source>
        <dbReference type="ARBA" id="ARBA00023004"/>
    </source>
</evidence>
<evidence type="ECO:0000256" key="13">
    <source>
        <dbReference type="PIRSR" id="PIRSR602401-1"/>
    </source>
</evidence>
<evidence type="ECO:0000313" key="16">
    <source>
        <dbReference type="EMBL" id="PIL24685.1"/>
    </source>
</evidence>
<dbReference type="STRING" id="1077348.A0A2G8RT41"/>
<evidence type="ECO:0000256" key="4">
    <source>
        <dbReference type="ARBA" id="ARBA00010617"/>
    </source>
</evidence>
<dbReference type="GO" id="GO:0004497">
    <property type="term" value="F:monooxygenase activity"/>
    <property type="evidence" value="ECO:0007669"/>
    <property type="project" value="UniProtKB-KW"/>
</dbReference>
<evidence type="ECO:0000313" key="17">
    <source>
        <dbReference type="Proteomes" id="UP000230002"/>
    </source>
</evidence>
<keyword evidence="11 14" id="KW-0503">Monooxygenase</keyword>
<comment type="similarity">
    <text evidence="4 14">Belongs to the cytochrome P450 family.</text>
</comment>
<organism evidence="16 17">
    <name type="scientific">Ganoderma sinense ZZ0214-1</name>
    <dbReference type="NCBI Taxonomy" id="1077348"/>
    <lineage>
        <taxon>Eukaryota</taxon>
        <taxon>Fungi</taxon>
        <taxon>Dikarya</taxon>
        <taxon>Basidiomycota</taxon>
        <taxon>Agaricomycotina</taxon>
        <taxon>Agaricomycetes</taxon>
        <taxon>Polyporales</taxon>
        <taxon>Polyporaceae</taxon>
        <taxon>Ganoderma</taxon>
    </lineage>
</organism>
<keyword evidence="8 15" id="KW-1133">Transmembrane helix</keyword>
<evidence type="ECO:0000256" key="12">
    <source>
        <dbReference type="ARBA" id="ARBA00023136"/>
    </source>
</evidence>
<evidence type="ECO:0000256" key="5">
    <source>
        <dbReference type="ARBA" id="ARBA00022617"/>
    </source>
</evidence>
<keyword evidence="12 15" id="KW-0472">Membrane</keyword>
<dbReference type="PROSITE" id="PS00086">
    <property type="entry name" value="CYTOCHROME_P450"/>
    <property type="match status" value="1"/>
</dbReference>
<dbReference type="PRINTS" id="PR00463">
    <property type="entry name" value="EP450I"/>
</dbReference>
<dbReference type="OrthoDB" id="2789670at2759"/>
<dbReference type="GO" id="GO:0016705">
    <property type="term" value="F:oxidoreductase activity, acting on paired donors, with incorporation or reduction of molecular oxygen"/>
    <property type="evidence" value="ECO:0007669"/>
    <property type="project" value="InterPro"/>
</dbReference>
<dbReference type="PANTHER" id="PTHR46300:SF7">
    <property type="entry name" value="P450, PUTATIVE (EUROFUNG)-RELATED"/>
    <property type="match status" value="1"/>
</dbReference>
<accession>A0A2G8RT41</accession>
<evidence type="ECO:0000256" key="3">
    <source>
        <dbReference type="ARBA" id="ARBA00005179"/>
    </source>
</evidence>
<evidence type="ECO:0000256" key="14">
    <source>
        <dbReference type="RuleBase" id="RU000461"/>
    </source>
</evidence>
<comment type="subcellular location">
    <subcellularLocation>
        <location evidence="2">Membrane</location>
        <topology evidence="2">Single-pass membrane protein</topology>
    </subcellularLocation>
</comment>
<dbReference type="GO" id="GO:0020037">
    <property type="term" value="F:heme binding"/>
    <property type="evidence" value="ECO:0007669"/>
    <property type="project" value="InterPro"/>
</dbReference>
<dbReference type="Pfam" id="PF00067">
    <property type="entry name" value="p450"/>
    <property type="match status" value="1"/>
</dbReference>
<feature type="binding site" description="axial binding residue" evidence="13">
    <location>
        <position position="466"/>
    </location>
    <ligand>
        <name>heme</name>
        <dbReference type="ChEBI" id="CHEBI:30413"/>
    </ligand>
    <ligandPart>
        <name>Fe</name>
        <dbReference type="ChEBI" id="CHEBI:18248"/>
    </ligandPart>
</feature>
<dbReference type="PANTHER" id="PTHR46300">
    <property type="entry name" value="P450, PUTATIVE (EUROFUNG)-RELATED-RELATED"/>
    <property type="match status" value="1"/>
</dbReference>
<feature type="transmembrane region" description="Helical" evidence="15">
    <location>
        <begin position="12"/>
        <end position="29"/>
    </location>
</feature>
<dbReference type="InterPro" id="IPR036396">
    <property type="entry name" value="Cyt_P450_sf"/>
</dbReference>